<dbReference type="InterPro" id="IPR031720">
    <property type="entry name" value="DUF4728"/>
</dbReference>
<feature type="transmembrane region" description="Helical" evidence="1">
    <location>
        <begin position="203"/>
        <end position="224"/>
    </location>
</feature>
<dbReference type="PANTHER" id="PTHR36694:SF11">
    <property type="entry name" value="LP21121P-RELATED"/>
    <property type="match status" value="1"/>
</dbReference>
<feature type="transmembrane region" description="Helical" evidence="1">
    <location>
        <begin position="280"/>
        <end position="302"/>
    </location>
</feature>
<feature type="non-terminal residue" evidence="2">
    <location>
        <position position="353"/>
    </location>
</feature>
<reference evidence="2" key="1">
    <citation type="submission" date="2022-03" db="EMBL/GenBank/DDBJ databases">
        <authorList>
            <person name="Martin H S."/>
        </authorList>
    </citation>
    <scope>NUCLEOTIDE SEQUENCE</scope>
</reference>
<keyword evidence="1" id="KW-1133">Transmembrane helix</keyword>
<evidence type="ECO:0000313" key="3">
    <source>
        <dbReference type="Proteomes" id="UP000837857"/>
    </source>
</evidence>
<accession>A0ABN8HWM2</accession>
<proteinExistence type="predicted"/>
<dbReference type="Proteomes" id="UP000837857">
    <property type="component" value="Chromosome 13"/>
</dbReference>
<feature type="transmembrane region" description="Helical" evidence="1">
    <location>
        <begin position="127"/>
        <end position="146"/>
    </location>
</feature>
<sequence length="353" mass="38686">MGVPMVKKCCYCVNLHTGTLIIAYLYTVWALLELTAYCLLVTLAPLGKDGNISMHKYVLYVTAAVVSGVHLLCSLLLIVAAYKKLASLTLPWTIITGILTAIFFVMCLTGISLILQDSGETLGVEAVVIFVHLTRACVSVYCIVIVHSRHKQIMYEDDEKRCLTEIEDNYNFGSNSPGVEAKMGVPHITTFCWCMGLELGSKVIGYLHLLVSMSMVVVCSLSAASARAHMGLEEDGEERVYSRWFTAALVVAVASVVHILLAATLIYAVHKRNTCALVSWVRVMCALFVAALLYVLVSMVAFKAHGSGSEIFLAFLEGVLFFGILAYCILCVNSYYLVLKSTEDMVGPNKVEY</sequence>
<feature type="transmembrane region" description="Helical" evidence="1">
    <location>
        <begin position="94"/>
        <end position="115"/>
    </location>
</feature>
<keyword evidence="1" id="KW-0472">Membrane</keyword>
<keyword evidence="1" id="KW-0812">Transmembrane</keyword>
<feature type="transmembrane region" description="Helical" evidence="1">
    <location>
        <begin position="314"/>
        <end position="338"/>
    </location>
</feature>
<dbReference type="EMBL" id="OW152825">
    <property type="protein sequence ID" value="CAH2041225.1"/>
    <property type="molecule type" value="Genomic_DNA"/>
</dbReference>
<dbReference type="PANTHER" id="PTHR36694">
    <property type="entry name" value="PASIFLORA 1, ISOFORM A-RELATED"/>
    <property type="match status" value="1"/>
</dbReference>
<feature type="transmembrane region" description="Helical" evidence="1">
    <location>
        <begin position="21"/>
        <end position="45"/>
    </location>
</feature>
<evidence type="ECO:0000256" key="1">
    <source>
        <dbReference type="SAM" id="Phobius"/>
    </source>
</evidence>
<name>A0ABN8HWM2_9NEOP</name>
<keyword evidence="3" id="KW-1185">Reference proteome</keyword>
<protein>
    <submittedName>
        <fullName evidence="2">Uncharacterized protein</fullName>
    </submittedName>
</protein>
<gene>
    <name evidence="2" type="ORF">IPOD504_LOCUS3004</name>
</gene>
<dbReference type="Pfam" id="PF15860">
    <property type="entry name" value="DUF4728"/>
    <property type="match status" value="1"/>
</dbReference>
<feature type="transmembrane region" description="Helical" evidence="1">
    <location>
        <begin position="244"/>
        <end position="268"/>
    </location>
</feature>
<organism evidence="2 3">
    <name type="scientific">Iphiclides podalirius</name>
    <name type="common">scarce swallowtail</name>
    <dbReference type="NCBI Taxonomy" id="110791"/>
    <lineage>
        <taxon>Eukaryota</taxon>
        <taxon>Metazoa</taxon>
        <taxon>Ecdysozoa</taxon>
        <taxon>Arthropoda</taxon>
        <taxon>Hexapoda</taxon>
        <taxon>Insecta</taxon>
        <taxon>Pterygota</taxon>
        <taxon>Neoptera</taxon>
        <taxon>Endopterygota</taxon>
        <taxon>Lepidoptera</taxon>
        <taxon>Glossata</taxon>
        <taxon>Ditrysia</taxon>
        <taxon>Papilionoidea</taxon>
        <taxon>Papilionidae</taxon>
        <taxon>Papilioninae</taxon>
        <taxon>Iphiclides</taxon>
    </lineage>
</organism>
<feature type="transmembrane region" description="Helical" evidence="1">
    <location>
        <begin position="57"/>
        <end position="82"/>
    </location>
</feature>
<evidence type="ECO:0000313" key="2">
    <source>
        <dbReference type="EMBL" id="CAH2041225.1"/>
    </source>
</evidence>